<evidence type="ECO:0000256" key="1">
    <source>
        <dbReference type="ARBA" id="ARBA00012502"/>
    </source>
</evidence>
<dbReference type="Gene3D" id="3.30.1060.10">
    <property type="entry name" value="Peptide methionine sulphoxide reductase MsrA"/>
    <property type="match status" value="1"/>
</dbReference>
<dbReference type="HAMAP" id="MF_01401">
    <property type="entry name" value="MsrA"/>
    <property type="match status" value="1"/>
</dbReference>
<dbReference type="AlphaFoldDB" id="A0A0W8F5K9"/>
<dbReference type="PANTHER" id="PTHR42799">
    <property type="entry name" value="MITOCHONDRIAL PEPTIDE METHIONINE SULFOXIDE REDUCTASE"/>
    <property type="match status" value="1"/>
</dbReference>
<evidence type="ECO:0000256" key="4">
    <source>
        <dbReference type="ARBA" id="ARBA00048782"/>
    </source>
</evidence>
<comment type="catalytic activity">
    <reaction evidence="3">
        <text>L-methionyl-[protein] + [thioredoxin]-disulfide + H2O = L-methionyl-(S)-S-oxide-[protein] + [thioredoxin]-dithiol</text>
        <dbReference type="Rhea" id="RHEA:14217"/>
        <dbReference type="Rhea" id="RHEA-COMP:10698"/>
        <dbReference type="Rhea" id="RHEA-COMP:10700"/>
        <dbReference type="Rhea" id="RHEA-COMP:12313"/>
        <dbReference type="Rhea" id="RHEA-COMP:12315"/>
        <dbReference type="ChEBI" id="CHEBI:15377"/>
        <dbReference type="ChEBI" id="CHEBI:16044"/>
        <dbReference type="ChEBI" id="CHEBI:29950"/>
        <dbReference type="ChEBI" id="CHEBI:44120"/>
        <dbReference type="ChEBI" id="CHEBI:50058"/>
        <dbReference type="EC" id="1.8.4.11"/>
    </reaction>
</comment>
<dbReference type="GO" id="GO:0008113">
    <property type="term" value="F:peptide-methionine (S)-S-oxide reductase activity"/>
    <property type="evidence" value="ECO:0007669"/>
    <property type="project" value="UniProtKB-EC"/>
</dbReference>
<proteinExistence type="inferred from homology"/>
<dbReference type="GO" id="GO:0033744">
    <property type="term" value="F:L-methionine:thioredoxin-disulfide S-oxidoreductase activity"/>
    <property type="evidence" value="ECO:0007669"/>
    <property type="project" value="RHEA"/>
</dbReference>
<dbReference type="Pfam" id="PF01625">
    <property type="entry name" value="PMSR"/>
    <property type="match status" value="1"/>
</dbReference>
<reference evidence="6" key="1">
    <citation type="journal article" date="2015" name="Proc. Natl. Acad. Sci. U.S.A.">
        <title>Networks of energetic and metabolic interactions define dynamics in microbial communities.</title>
        <authorList>
            <person name="Embree M."/>
            <person name="Liu J.K."/>
            <person name="Al-Bassam M.M."/>
            <person name="Zengler K."/>
        </authorList>
    </citation>
    <scope>NUCLEOTIDE SEQUENCE</scope>
</reference>
<dbReference type="InterPro" id="IPR002569">
    <property type="entry name" value="Met_Sox_Rdtase_MsrA_dom"/>
</dbReference>
<evidence type="ECO:0000313" key="6">
    <source>
        <dbReference type="EMBL" id="KUG15826.1"/>
    </source>
</evidence>
<name>A0A0W8F5K9_9ZZZZ</name>
<accession>A0A0W8F5K9</accession>
<keyword evidence="2 6" id="KW-0560">Oxidoreductase</keyword>
<sequence length="160" mass="18045">MERPPRRELATFSGGCFWDLEAAFRHQRGVLATVAGYTGGSVPDPDYELVASGTTGHAEAVQVAFDPDLVTYNALLDIFWNSHDPVQPPAGSERSAIYYHSQEQEEQALASRDWVQESLGERVVTTVILPVQEFWRAEECHQQYYEKCGRGYGTAPKYWE</sequence>
<dbReference type="EC" id="1.8.4.11" evidence="1"/>
<comment type="caution">
    <text evidence="6">The sequence shown here is derived from an EMBL/GenBank/DDBJ whole genome shotgun (WGS) entry which is preliminary data.</text>
</comment>
<comment type="catalytic activity">
    <reaction evidence="4">
        <text>[thioredoxin]-disulfide + L-methionine + H2O = L-methionine (S)-S-oxide + [thioredoxin]-dithiol</text>
        <dbReference type="Rhea" id="RHEA:19993"/>
        <dbReference type="Rhea" id="RHEA-COMP:10698"/>
        <dbReference type="Rhea" id="RHEA-COMP:10700"/>
        <dbReference type="ChEBI" id="CHEBI:15377"/>
        <dbReference type="ChEBI" id="CHEBI:29950"/>
        <dbReference type="ChEBI" id="CHEBI:50058"/>
        <dbReference type="ChEBI" id="CHEBI:57844"/>
        <dbReference type="ChEBI" id="CHEBI:58772"/>
        <dbReference type="EC" id="1.8.4.11"/>
    </reaction>
</comment>
<dbReference type="GO" id="GO:0005737">
    <property type="term" value="C:cytoplasm"/>
    <property type="evidence" value="ECO:0007669"/>
    <property type="project" value="TreeGrafter"/>
</dbReference>
<evidence type="ECO:0000259" key="5">
    <source>
        <dbReference type="Pfam" id="PF01625"/>
    </source>
</evidence>
<dbReference type="EMBL" id="LNQE01001526">
    <property type="protein sequence ID" value="KUG15826.1"/>
    <property type="molecule type" value="Genomic_DNA"/>
</dbReference>
<dbReference type="GO" id="GO:0034599">
    <property type="term" value="P:cellular response to oxidative stress"/>
    <property type="evidence" value="ECO:0007669"/>
    <property type="project" value="TreeGrafter"/>
</dbReference>
<feature type="domain" description="Peptide methionine sulphoxide reductase MsrA" evidence="5">
    <location>
        <begin position="10"/>
        <end position="152"/>
    </location>
</feature>
<evidence type="ECO:0000256" key="3">
    <source>
        <dbReference type="ARBA" id="ARBA00047806"/>
    </source>
</evidence>
<dbReference type="InterPro" id="IPR050162">
    <property type="entry name" value="MsrA_MetSO_reductase"/>
</dbReference>
<dbReference type="InterPro" id="IPR036509">
    <property type="entry name" value="Met_Sox_Rdtase_MsrA_sf"/>
</dbReference>
<dbReference type="PANTHER" id="PTHR42799:SF2">
    <property type="entry name" value="MITOCHONDRIAL PEPTIDE METHIONINE SULFOXIDE REDUCTASE"/>
    <property type="match status" value="1"/>
</dbReference>
<protein>
    <recommendedName>
        <fullName evidence="1">peptide-methionine (S)-S-oxide reductase</fullName>
        <ecNumber evidence="1">1.8.4.11</ecNumber>
    </recommendedName>
</protein>
<gene>
    <name evidence="6" type="ORF">ASZ90_014508</name>
</gene>
<evidence type="ECO:0000256" key="2">
    <source>
        <dbReference type="ARBA" id="ARBA00023002"/>
    </source>
</evidence>
<organism evidence="6">
    <name type="scientific">hydrocarbon metagenome</name>
    <dbReference type="NCBI Taxonomy" id="938273"/>
    <lineage>
        <taxon>unclassified sequences</taxon>
        <taxon>metagenomes</taxon>
        <taxon>ecological metagenomes</taxon>
    </lineage>
</organism>
<dbReference type="NCBIfam" id="TIGR00401">
    <property type="entry name" value="msrA"/>
    <property type="match status" value="1"/>
</dbReference>
<dbReference type="SUPFAM" id="SSF55068">
    <property type="entry name" value="Peptide methionine sulfoxide reductase"/>
    <property type="match status" value="1"/>
</dbReference>